<feature type="domain" description="VOC" evidence="1">
    <location>
        <begin position="6"/>
        <end position="129"/>
    </location>
</feature>
<dbReference type="InterPro" id="IPR004360">
    <property type="entry name" value="Glyas_Fos-R_dOase_dom"/>
</dbReference>
<comment type="caution">
    <text evidence="2">The sequence shown here is derived from an EMBL/GenBank/DDBJ whole genome shotgun (WGS) entry which is preliminary data.</text>
</comment>
<dbReference type="EMBL" id="BMIA01000001">
    <property type="protein sequence ID" value="GGH32718.1"/>
    <property type="molecule type" value="Genomic_DNA"/>
</dbReference>
<proteinExistence type="predicted"/>
<name>A0ABQ1YPY2_9BACT</name>
<evidence type="ECO:0000313" key="2">
    <source>
        <dbReference type="EMBL" id="GGH32718.1"/>
    </source>
</evidence>
<accession>A0ABQ1YPY2</accession>
<protein>
    <recommendedName>
        <fullName evidence="1">VOC domain-containing protein</fullName>
    </recommendedName>
</protein>
<keyword evidence="3" id="KW-1185">Reference proteome</keyword>
<sequence length="140" mass="15931">MKTPDNIRQAVPFLWVSDMDRSLRYYVNDLGFEVSNQWVPDGRIEWCWLQLGGAALMLQEVRKNHLDQWFANGKPGHGVTIYFICDDALTVYRDALARGIALETPFVGNGMWVVGMSDPDGYSLTFESKTDVKEGTEYTD</sequence>
<organism evidence="2 3">
    <name type="scientific">Dyadobacter endophyticus</name>
    <dbReference type="NCBI Taxonomy" id="1749036"/>
    <lineage>
        <taxon>Bacteria</taxon>
        <taxon>Pseudomonadati</taxon>
        <taxon>Bacteroidota</taxon>
        <taxon>Cytophagia</taxon>
        <taxon>Cytophagales</taxon>
        <taxon>Spirosomataceae</taxon>
        <taxon>Dyadobacter</taxon>
    </lineage>
</organism>
<dbReference type="InterPro" id="IPR029068">
    <property type="entry name" value="Glyas_Bleomycin-R_OHBP_Dase"/>
</dbReference>
<dbReference type="InterPro" id="IPR037523">
    <property type="entry name" value="VOC_core"/>
</dbReference>
<evidence type="ECO:0000259" key="1">
    <source>
        <dbReference type="PROSITE" id="PS51819"/>
    </source>
</evidence>
<dbReference type="Proteomes" id="UP000600214">
    <property type="component" value="Unassembled WGS sequence"/>
</dbReference>
<dbReference type="SUPFAM" id="SSF54593">
    <property type="entry name" value="Glyoxalase/Bleomycin resistance protein/Dihydroxybiphenyl dioxygenase"/>
    <property type="match status" value="1"/>
</dbReference>
<dbReference type="Pfam" id="PF00903">
    <property type="entry name" value="Glyoxalase"/>
    <property type="match status" value="1"/>
</dbReference>
<dbReference type="RefSeq" id="WP_188931706.1">
    <property type="nucleotide sequence ID" value="NZ_BMIA01000001.1"/>
</dbReference>
<reference evidence="3" key="1">
    <citation type="journal article" date="2019" name="Int. J. Syst. Evol. Microbiol.">
        <title>The Global Catalogue of Microorganisms (GCM) 10K type strain sequencing project: providing services to taxonomists for standard genome sequencing and annotation.</title>
        <authorList>
            <consortium name="The Broad Institute Genomics Platform"/>
            <consortium name="The Broad Institute Genome Sequencing Center for Infectious Disease"/>
            <person name="Wu L."/>
            <person name="Ma J."/>
        </authorList>
    </citation>
    <scope>NUCLEOTIDE SEQUENCE [LARGE SCALE GENOMIC DNA]</scope>
    <source>
        <strain evidence="3">CGMCC 1.15288</strain>
    </source>
</reference>
<dbReference type="Gene3D" id="3.10.180.10">
    <property type="entry name" value="2,3-Dihydroxybiphenyl 1,2-Dioxygenase, domain 1"/>
    <property type="match status" value="1"/>
</dbReference>
<evidence type="ECO:0000313" key="3">
    <source>
        <dbReference type="Proteomes" id="UP000600214"/>
    </source>
</evidence>
<dbReference type="PROSITE" id="PS51819">
    <property type="entry name" value="VOC"/>
    <property type="match status" value="1"/>
</dbReference>
<gene>
    <name evidence="2" type="ORF">GCM10007423_22430</name>
</gene>